<dbReference type="Proteomes" id="UP000029843">
    <property type="component" value="Unassembled WGS sequence"/>
</dbReference>
<dbReference type="InterPro" id="IPR051405">
    <property type="entry name" value="phD/YefM_antitoxin"/>
</dbReference>
<reference evidence="3 4" key="1">
    <citation type="submission" date="2014-08" db="EMBL/GenBank/DDBJ databases">
        <title>Genomic and Phenotypic Diversity of Colwellia psychrerythraea strains from Disparate Marine Basins.</title>
        <authorList>
            <person name="Techtmann S.M."/>
            <person name="Stelling S.C."/>
            <person name="Utturkar S.M."/>
            <person name="Alshibli N."/>
            <person name="Harris A."/>
            <person name="Brown S.D."/>
            <person name="Hazen T.C."/>
        </authorList>
    </citation>
    <scope>NUCLEOTIDE SEQUENCE [LARGE SCALE GENOMIC DNA]</scope>
    <source>
        <strain evidence="3 4">ND2E</strain>
    </source>
</reference>
<proteinExistence type="inferred from homology"/>
<dbReference type="RefSeq" id="WP_033095107.1">
    <property type="nucleotide sequence ID" value="NZ_JQED01000047.1"/>
</dbReference>
<accession>A0A099KD75</accession>
<comment type="caution">
    <text evidence="3">The sequence shown here is derived from an EMBL/GenBank/DDBJ whole genome shotgun (WGS) entry which is preliminary data.</text>
</comment>
<dbReference type="PANTHER" id="PTHR33713:SF6">
    <property type="entry name" value="ANTITOXIN YEFM"/>
    <property type="match status" value="1"/>
</dbReference>
<dbReference type="InterPro" id="IPR006442">
    <property type="entry name" value="Antitoxin_Phd/YefM"/>
</dbReference>
<dbReference type="PANTHER" id="PTHR33713">
    <property type="entry name" value="ANTITOXIN YAFN-RELATED"/>
    <property type="match status" value="1"/>
</dbReference>
<evidence type="ECO:0000256" key="2">
    <source>
        <dbReference type="RuleBase" id="RU362080"/>
    </source>
</evidence>
<dbReference type="PATRIC" id="fig|28229.4.peg.3449"/>
<name>A0A099KD75_COLPS</name>
<evidence type="ECO:0000313" key="3">
    <source>
        <dbReference type="EMBL" id="KGJ88275.1"/>
    </source>
</evidence>
<gene>
    <name evidence="3" type="ORF">ND2E_4111</name>
</gene>
<comment type="similarity">
    <text evidence="1 2">Belongs to the phD/YefM antitoxin family.</text>
</comment>
<comment type="function">
    <text evidence="2">Antitoxin component of a type II toxin-antitoxin (TA) system.</text>
</comment>
<sequence>MLALSANDAKTQFGDMLMKVQRAPIQINKNGKPVAVVISVDEYQSMETLKLRLLQTRALSVVEDMNNGDTVDGEQFFTELESGQHD</sequence>
<dbReference type="Pfam" id="PF02604">
    <property type="entry name" value="PhdYeFM_antitox"/>
    <property type="match status" value="1"/>
</dbReference>
<evidence type="ECO:0000256" key="1">
    <source>
        <dbReference type="ARBA" id="ARBA00009981"/>
    </source>
</evidence>
<protein>
    <recommendedName>
        <fullName evidence="2">Antitoxin</fullName>
    </recommendedName>
</protein>
<organism evidence="3 4">
    <name type="scientific">Colwellia psychrerythraea</name>
    <name type="common">Vibrio psychroerythus</name>
    <dbReference type="NCBI Taxonomy" id="28229"/>
    <lineage>
        <taxon>Bacteria</taxon>
        <taxon>Pseudomonadati</taxon>
        <taxon>Pseudomonadota</taxon>
        <taxon>Gammaproteobacteria</taxon>
        <taxon>Alteromonadales</taxon>
        <taxon>Colwelliaceae</taxon>
        <taxon>Colwellia</taxon>
    </lineage>
</organism>
<dbReference type="InterPro" id="IPR036165">
    <property type="entry name" value="YefM-like_sf"/>
</dbReference>
<dbReference type="Gene3D" id="3.40.1620.10">
    <property type="entry name" value="YefM-like domain"/>
    <property type="match status" value="1"/>
</dbReference>
<dbReference type="EMBL" id="JQED01000047">
    <property type="protein sequence ID" value="KGJ88275.1"/>
    <property type="molecule type" value="Genomic_DNA"/>
</dbReference>
<dbReference type="OrthoDB" id="165038at2"/>
<dbReference type="SUPFAM" id="SSF143120">
    <property type="entry name" value="YefM-like"/>
    <property type="match status" value="1"/>
</dbReference>
<dbReference type="AlphaFoldDB" id="A0A099KD75"/>
<evidence type="ECO:0000313" key="4">
    <source>
        <dbReference type="Proteomes" id="UP000029843"/>
    </source>
</evidence>
<dbReference type="NCBIfam" id="TIGR01552">
    <property type="entry name" value="phd_fam"/>
    <property type="match status" value="1"/>
</dbReference>